<evidence type="ECO:0000313" key="5">
    <source>
        <dbReference type="Proteomes" id="UP000280307"/>
    </source>
</evidence>
<reference evidence="4 5" key="1">
    <citation type="submission" date="2018-12" db="EMBL/GenBank/DDBJ databases">
        <title>Genome Sequence of Candidatus Viridilinea halotolerans isolated from saline sulfide-rich spring.</title>
        <authorList>
            <person name="Grouzdev D.S."/>
            <person name="Burganskaya E.I."/>
            <person name="Krutkina M.S."/>
            <person name="Sukhacheva M.V."/>
            <person name="Gorlenko V.M."/>
        </authorList>
    </citation>
    <scope>NUCLEOTIDE SEQUENCE [LARGE SCALE GENOMIC DNA]</scope>
    <source>
        <strain evidence="4">Chok-6</strain>
    </source>
</reference>
<dbReference type="EMBL" id="RSAS01000204">
    <property type="protein sequence ID" value="RRR75224.1"/>
    <property type="molecule type" value="Genomic_DNA"/>
</dbReference>
<feature type="domain" description="C2H2-type" evidence="3">
    <location>
        <begin position="284"/>
        <end position="311"/>
    </location>
</feature>
<gene>
    <name evidence="4" type="ORF">EI684_05310</name>
</gene>
<evidence type="ECO:0000313" key="4">
    <source>
        <dbReference type="EMBL" id="RRR75224.1"/>
    </source>
</evidence>
<feature type="compositionally biased region" description="Basic residues" evidence="1">
    <location>
        <begin position="302"/>
        <end position="313"/>
    </location>
</feature>
<evidence type="ECO:0000256" key="1">
    <source>
        <dbReference type="SAM" id="MobiDB-lite"/>
    </source>
</evidence>
<keyword evidence="2" id="KW-0472">Membrane</keyword>
<comment type="caution">
    <text evidence="4">The sequence shown here is derived from an EMBL/GenBank/DDBJ whole genome shotgun (WGS) entry which is preliminary data.</text>
</comment>
<feature type="region of interest" description="Disordered" evidence="1">
    <location>
        <begin position="298"/>
        <end position="321"/>
    </location>
</feature>
<accession>A0A426U5M6</accession>
<organism evidence="4 5">
    <name type="scientific">Candidatus Viridilinea halotolerans</name>
    <dbReference type="NCBI Taxonomy" id="2491704"/>
    <lineage>
        <taxon>Bacteria</taxon>
        <taxon>Bacillati</taxon>
        <taxon>Chloroflexota</taxon>
        <taxon>Chloroflexia</taxon>
        <taxon>Chloroflexales</taxon>
        <taxon>Chloroflexineae</taxon>
        <taxon>Oscillochloridaceae</taxon>
        <taxon>Candidatus Viridilinea</taxon>
    </lineage>
</organism>
<keyword evidence="2" id="KW-0812">Transmembrane</keyword>
<evidence type="ECO:0000259" key="3">
    <source>
        <dbReference type="PROSITE" id="PS50157"/>
    </source>
</evidence>
<feature type="transmembrane region" description="Helical" evidence="2">
    <location>
        <begin position="60"/>
        <end position="80"/>
    </location>
</feature>
<protein>
    <recommendedName>
        <fullName evidence="3">C2H2-type domain-containing protein</fullName>
    </recommendedName>
</protein>
<proteinExistence type="predicted"/>
<dbReference type="AlphaFoldDB" id="A0A426U5M6"/>
<evidence type="ECO:0000256" key="2">
    <source>
        <dbReference type="SAM" id="Phobius"/>
    </source>
</evidence>
<name>A0A426U5M6_9CHLR</name>
<feature type="transmembrane region" description="Helical" evidence="2">
    <location>
        <begin position="92"/>
        <end position="122"/>
    </location>
</feature>
<keyword evidence="2" id="KW-1133">Transmembrane helix</keyword>
<dbReference type="Proteomes" id="UP000280307">
    <property type="component" value="Unassembled WGS sequence"/>
</dbReference>
<feature type="transmembrane region" description="Helical" evidence="2">
    <location>
        <begin position="129"/>
        <end position="149"/>
    </location>
</feature>
<dbReference type="InterPro" id="IPR013087">
    <property type="entry name" value="Znf_C2H2_type"/>
</dbReference>
<sequence>MAITTIKPDGQSVNPLAALNLDPEQLATPTAQRARLSGLLDAKREAHQSAARLARWARPLSIAVVLTSGLHIWETLAAVAPPSVAALSLPGWAYHLSALLLVLMIDCSIVFLAAATSAAAYAGHNHRSAALPLLYTATGLLNLAYLARYMPGLPDALQGPVLSLLAIVFVLLLSTLVPVVLVAIERAGHILTVSRLALGVEVATLRGLVEADNIPVAAQESRAEELLCHANATPAAEAYLRELPAQQSYPAPESVTRQPVSAIAEPETASLVAGNTSNVPVAIYRCRHCGVEGITKAEQLAHGRRHATERRNRHTQEENTE</sequence>
<dbReference type="PROSITE" id="PS50157">
    <property type="entry name" value="ZINC_FINGER_C2H2_2"/>
    <property type="match status" value="1"/>
</dbReference>
<feature type="transmembrane region" description="Helical" evidence="2">
    <location>
        <begin position="161"/>
        <end position="184"/>
    </location>
</feature>